<dbReference type="SUPFAM" id="SSF103506">
    <property type="entry name" value="Mitochondrial carrier"/>
    <property type="match status" value="1"/>
</dbReference>
<evidence type="ECO:0000256" key="4">
    <source>
        <dbReference type="ARBA" id="ARBA00022692"/>
    </source>
</evidence>
<keyword evidence="5" id="KW-0677">Repeat</keyword>
<dbReference type="PROSITE" id="PS50920">
    <property type="entry name" value="SOLCAR"/>
    <property type="match status" value="3"/>
</dbReference>
<dbReference type="InterPro" id="IPR023395">
    <property type="entry name" value="MCP_dom_sf"/>
</dbReference>
<dbReference type="GO" id="GO:0005743">
    <property type="term" value="C:mitochondrial inner membrane"/>
    <property type="evidence" value="ECO:0007669"/>
    <property type="project" value="UniProtKB-SubCell"/>
</dbReference>
<gene>
    <name evidence="12" type="ORF">NSCI0253_LOCUS31992</name>
</gene>
<evidence type="ECO:0000256" key="11">
    <source>
        <dbReference type="RuleBase" id="RU000488"/>
    </source>
</evidence>
<keyword evidence="9 10" id="KW-0472">Membrane</keyword>
<evidence type="ECO:0000256" key="2">
    <source>
        <dbReference type="ARBA" id="ARBA00006375"/>
    </source>
</evidence>
<dbReference type="AlphaFoldDB" id="A0A7S1AMA3"/>
<sequence>MAPDSRPPFGDLVRAGTLGSIALCAVGTPLDVARISAQASLKPKVLPSATNVLRTSGVAGFWRGLVPSLGFSLLSPTIFLVVYEQQRDNRSAVEAALVARGVQTAVLQPFDFVRTCRQGQLFGEVPHLKRGVWEIIVTDKVSSLWRGFGPTLLRDVGFSAVFLTAYQGIIAETDTDGAGPTALVAAAVGAASAALASVVTQPVDVIKTKMQVHHAVRSSQRGFKQVSFATFRNTLSDLAACGVRGFWTGCAARVVHSMAGGLLLGPLFHYGGVIAYDASRPRRKIWDLGEDPSRVLVHPRSTDIMGGKQIGRM</sequence>
<evidence type="ECO:0000256" key="8">
    <source>
        <dbReference type="ARBA" id="ARBA00023128"/>
    </source>
</evidence>
<feature type="repeat" description="Solcar" evidence="10">
    <location>
        <begin position="90"/>
        <end position="172"/>
    </location>
</feature>
<keyword evidence="8" id="KW-0496">Mitochondrion</keyword>
<evidence type="ECO:0000256" key="1">
    <source>
        <dbReference type="ARBA" id="ARBA00004448"/>
    </source>
</evidence>
<comment type="similarity">
    <text evidence="2 11">Belongs to the mitochondrial carrier (TC 2.A.29) family.</text>
</comment>
<reference evidence="12" key="1">
    <citation type="submission" date="2021-01" db="EMBL/GenBank/DDBJ databases">
        <authorList>
            <person name="Corre E."/>
            <person name="Pelletier E."/>
            <person name="Niang G."/>
            <person name="Scheremetjew M."/>
            <person name="Finn R."/>
            <person name="Kale V."/>
            <person name="Holt S."/>
            <person name="Cochrane G."/>
            <person name="Meng A."/>
            <person name="Brown T."/>
            <person name="Cohen L."/>
        </authorList>
    </citation>
    <scope>NUCLEOTIDE SEQUENCE</scope>
</reference>
<evidence type="ECO:0000313" key="12">
    <source>
        <dbReference type="EMBL" id="CAD8857640.1"/>
    </source>
</evidence>
<protein>
    <recommendedName>
        <fullName evidence="13">Mitochondrial carrier protein</fullName>
    </recommendedName>
</protein>
<dbReference type="GO" id="GO:1990542">
    <property type="term" value="P:mitochondrial transmembrane transport"/>
    <property type="evidence" value="ECO:0007669"/>
    <property type="project" value="InterPro"/>
</dbReference>
<comment type="subcellular location">
    <subcellularLocation>
        <location evidence="1">Mitochondrion inner membrane</location>
        <topology evidence="1">Multi-pass membrane protein</topology>
    </subcellularLocation>
</comment>
<proteinExistence type="inferred from homology"/>
<keyword evidence="7" id="KW-1133">Transmembrane helix</keyword>
<evidence type="ECO:0000256" key="5">
    <source>
        <dbReference type="ARBA" id="ARBA00022737"/>
    </source>
</evidence>
<dbReference type="InterPro" id="IPR018108">
    <property type="entry name" value="MCP_transmembrane"/>
</dbReference>
<dbReference type="PANTHER" id="PTHR45760">
    <property type="entry name" value="FI19922P1-RELATED"/>
    <property type="match status" value="1"/>
</dbReference>
<dbReference type="PANTHER" id="PTHR45760:SF2">
    <property type="entry name" value="FI19922P1-RELATED"/>
    <property type="match status" value="1"/>
</dbReference>
<keyword evidence="3 11" id="KW-0813">Transport</keyword>
<organism evidence="12">
    <name type="scientific">Noctiluca scintillans</name>
    <name type="common">Sea sparkle</name>
    <name type="synonym">Red tide dinoflagellate</name>
    <dbReference type="NCBI Taxonomy" id="2966"/>
    <lineage>
        <taxon>Eukaryota</taxon>
        <taxon>Sar</taxon>
        <taxon>Alveolata</taxon>
        <taxon>Dinophyceae</taxon>
        <taxon>Noctilucales</taxon>
        <taxon>Noctilucaceae</taxon>
        <taxon>Noctiluca</taxon>
    </lineage>
</organism>
<evidence type="ECO:0008006" key="13">
    <source>
        <dbReference type="Google" id="ProtNLM"/>
    </source>
</evidence>
<evidence type="ECO:0000256" key="6">
    <source>
        <dbReference type="ARBA" id="ARBA00022792"/>
    </source>
</evidence>
<accession>A0A7S1AMA3</accession>
<evidence type="ECO:0000256" key="10">
    <source>
        <dbReference type="PROSITE-ProRule" id="PRU00282"/>
    </source>
</evidence>
<dbReference type="Gene3D" id="1.50.40.10">
    <property type="entry name" value="Mitochondrial carrier domain"/>
    <property type="match status" value="1"/>
</dbReference>
<keyword evidence="4 10" id="KW-0812">Transmembrane</keyword>
<evidence type="ECO:0000256" key="3">
    <source>
        <dbReference type="ARBA" id="ARBA00022448"/>
    </source>
</evidence>
<feature type="repeat" description="Solcar" evidence="10">
    <location>
        <begin position="180"/>
        <end position="274"/>
    </location>
</feature>
<evidence type="ECO:0000256" key="9">
    <source>
        <dbReference type="ARBA" id="ARBA00023136"/>
    </source>
</evidence>
<evidence type="ECO:0000256" key="7">
    <source>
        <dbReference type="ARBA" id="ARBA00022989"/>
    </source>
</evidence>
<dbReference type="EMBL" id="HBFQ01045071">
    <property type="protein sequence ID" value="CAD8857640.1"/>
    <property type="molecule type" value="Transcribed_RNA"/>
</dbReference>
<feature type="repeat" description="Solcar" evidence="10">
    <location>
        <begin position="10"/>
        <end position="89"/>
    </location>
</feature>
<dbReference type="InterPro" id="IPR045315">
    <property type="entry name" value="Mtm1-like"/>
</dbReference>
<dbReference type="Pfam" id="PF00153">
    <property type="entry name" value="Mito_carr"/>
    <property type="match status" value="3"/>
</dbReference>
<keyword evidence="6" id="KW-0999">Mitochondrion inner membrane</keyword>
<name>A0A7S1AMA3_NOCSC</name>